<dbReference type="CDD" id="cd13761">
    <property type="entry name" value="TGF_beta_BMP5_like"/>
    <property type="match status" value="1"/>
</dbReference>
<comment type="similarity">
    <text evidence="2 8">Belongs to the TGF-beta family.</text>
</comment>
<dbReference type="Gene3D" id="2.10.90.10">
    <property type="entry name" value="Cystine-knot cytokines"/>
    <property type="match status" value="1"/>
</dbReference>
<dbReference type="Proteomes" id="UP001152747">
    <property type="component" value="Unassembled WGS sequence"/>
</dbReference>
<gene>
    <name evidence="11" type="ORF">CAMP_LOCUS12773</name>
</gene>
<dbReference type="InterPro" id="IPR029034">
    <property type="entry name" value="Cystine-knot_cytokine"/>
</dbReference>
<evidence type="ECO:0000259" key="10">
    <source>
        <dbReference type="PROSITE" id="PS51362"/>
    </source>
</evidence>
<evidence type="ECO:0000256" key="6">
    <source>
        <dbReference type="ARBA" id="ARBA00023157"/>
    </source>
</evidence>
<dbReference type="PANTHER" id="PTHR11848">
    <property type="entry name" value="TGF-BETA FAMILY"/>
    <property type="match status" value="1"/>
</dbReference>
<dbReference type="OrthoDB" id="5987191at2759"/>
<dbReference type="GO" id="GO:0005615">
    <property type="term" value="C:extracellular space"/>
    <property type="evidence" value="ECO:0007669"/>
    <property type="project" value="TreeGrafter"/>
</dbReference>
<dbReference type="PANTHER" id="PTHR11848:SF119">
    <property type="entry name" value="TGF-BETA FAMILY PROFILE DOMAIN-CONTAINING PROTEIN"/>
    <property type="match status" value="1"/>
</dbReference>
<comment type="subcellular location">
    <subcellularLocation>
        <location evidence="1">Secreted</location>
    </subcellularLocation>
</comment>
<dbReference type="PROSITE" id="PS00250">
    <property type="entry name" value="TGF_BETA_1"/>
    <property type="match status" value="1"/>
</dbReference>
<evidence type="ECO:0000256" key="7">
    <source>
        <dbReference type="ARBA" id="ARBA00023180"/>
    </source>
</evidence>
<dbReference type="AlphaFoldDB" id="A0A9P1ISV5"/>
<evidence type="ECO:0000313" key="11">
    <source>
        <dbReference type="EMBL" id="CAI5450136.1"/>
    </source>
</evidence>
<evidence type="ECO:0000256" key="5">
    <source>
        <dbReference type="ARBA" id="ARBA00023030"/>
    </source>
</evidence>
<dbReference type="SMART" id="SM00204">
    <property type="entry name" value="TGFB"/>
    <property type="match status" value="1"/>
</dbReference>
<dbReference type="FunFam" id="2.10.90.10:FF:000001">
    <property type="entry name" value="Bone morphogenetic protein 4"/>
    <property type="match status" value="1"/>
</dbReference>
<sequence length="387" mass="43819">MLKLLIFSIFVLKFESKGIYIVEERDGKTYTQAVSDPTSTEKIGEQIRKLFDFDFEKSEGYQKISKISGVSEFMRNLYKELENEEIHQDPDEDDDEDEDFEKATWQNADRILTTQLSEEVSPRKKSGAKNFALKFSRGRDDVASKIVKAELRAEILRSKIVADTFWVVFDTEGISPKKHQITPENPRIVADVIDFWTMSAASSNPTISFTLVTSSEPEADDVTNDDVAQELEIDAFIVVGVKDVQAAAGPKRRSRRAVTASPLNVPQRVRRSKSAYFEKPEKNEICQKKGLYVDFDALGWKKWVIAPEGFSAFYCSGACSVPFDKSMNVSAHAIVQSMINLVRPNITSEAKCVPSKLSSMKILLEDHKKDMQIKRYHDMVVQECGCH</sequence>
<evidence type="ECO:0000256" key="4">
    <source>
        <dbReference type="ARBA" id="ARBA00022729"/>
    </source>
</evidence>
<evidence type="ECO:0000313" key="12">
    <source>
        <dbReference type="Proteomes" id="UP001152747"/>
    </source>
</evidence>
<comment type="caution">
    <text evidence="11">The sequence shown here is derived from an EMBL/GenBank/DDBJ whole genome shotgun (WGS) entry which is preliminary data.</text>
</comment>
<evidence type="ECO:0000256" key="9">
    <source>
        <dbReference type="SAM" id="SignalP"/>
    </source>
</evidence>
<keyword evidence="4 9" id="KW-0732">Signal</keyword>
<accession>A0A9P1ISV5</accession>
<dbReference type="GO" id="GO:0008083">
    <property type="term" value="F:growth factor activity"/>
    <property type="evidence" value="ECO:0007669"/>
    <property type="project" value="UniProtKB-KW"/>
</dbReference>
<dbReference type="PRINTS" id="PR00669">
    <property type="entry name" value="INHIBINA"/>
</dbReference>
<keyword evidence="12" id="KW-1185">Reference proteome</keyword>
<dbReference type="SUPFAM" id="SSF57501">
    <property type="entry name" value="Cystine-knot cytokines"/>
    <property type="match status" value="1"/>
</dbReference>
<protein>
    <recommendedName>
        <fullName evidence="10">TGF-beta family profile domain-containing protein</fullName>
    </recommendedName>
</protein>
<dbReference type="InterPro" id="IPR015615">
    <property type="entry name" value="TGF-beta-rel"/>
</dbReference>
<evidence type="ECO:0000256" key="3">
    <source>
        <dbReference type="ARBA" id="ARBA00022525"/>
    </source>
</evidence>
<dbReference type="GO" id="GO:0005125">
    <property type="term" value="F:cytokine activity"/>
    <property type="evidence" value="ECO:0007669"/>
    <property type="project" value="TreeGrafter"/>
</dbReference>
<keyword evidence="6" id="KW-1015">Disulfide bond</keyword>
<dbReference type="EMBL" id="CANHGI010000005">
    <property type="protein sequence ID" value="CAI5450136.1"/>
    <property type="molecule type" value="Genomic_DNA"/>
</dbReference>
<keyword evidence="5 8" id="KW-0339">Growth factor</keyword>
<dbReference type="PROSITE" id="PS51362">
    <property type="entry name" value="TGF_BETA_2"/>
    <property type="match status" value="1"/>
</dbReference>
<keyword evidence="7" id="KW-0325">Glycoprotein</keyword>
<feature type="chain" id="PRO_5040134037" description="TGF-beta family profile domain-containing protein" evidence="9">
    <location>
        <begin position="17"/>
        <end position="387"/>
    </location>
</feature>
<dbReference type="InterPro" id="IPR001839">
    <property type="entry name" value="TGF-b_C"/>
</dbReference>
<evidence type="ECO:0000256" key="8">
    <source>
        <dbReference type="RuleBase" id="RU000354"/>
    </source>
</evidence>
<organism evidence="11 12">
    <name type="scientific">Caenorhabditis angaria</name>
    <dbReference type="NCBI Taxonomy" id="860376"/>
    <lineage>
        <taxon>Eukaryota</taxon>
        <taxon>Metazoa</taxon>
        <taxon>Ecdysozoa</taxon>
        <taxon>Nematoda</taxon>
        <taxon>Chromadorea</taxon>
        <taxon>Rhabditida</taxon>
        <taxon>Rhabditina</taxon>
        <taxon>Rhabditomorpha</taxon>
        <taxon>Rhabditoidea</taxon>
        <taxon>Rhabditidae</taxon>
        <taxon>Peloderinae</taxon>
        <taxon>Caenorhabditis</taxon>
    </lineage>
</organism>
<name>A0A9P1ISV5_9PELO</name>
<feature type="domain" description="TGF-beta family profile" evidence="10">
    <location>
        <begin position="268"/>
        <end position="387"/>
    </location>
</feature>
<reference evidence="11" key="1">
    <citation type="submission" date="2022-11" db="EMBL/GenBank/DDBJ databases">
        <authorList>
            <person name="Kikuchi T."/>
        </authorList>
    </citation>
    <scope>NUCLEOTIDE SEQUENCE</scope>
    <source>
        <strain evidence="11">PS1010</strain>
    </source>
</reference>
<evidence type="ECO:0000256" key="2">
    <source>
        <dbReference type="ARBA" id="ARBA00006656"/>
    </source>
</evidence>
<evidence type="ECO:0000256" key="1">
    <source>
        <dbReference type="ARBA" id="ARBA00004613"/>
    </source>
</evidence>
<dbReference type="Pfam" id="PF00019">
    <property type="entry name" value="TGF_beta"/>
    <property type="match status" value="1"/>
</dbReference>
<dbReference type="InterPro" id="IPR017948">
    <property type="entry name" value="TGFb_CS"/>
</dbReference>
<keyword evidence="3" id="KW-0964">Secreted</keyword>
<feature type="signal peptide" evidence="9">
    <location>
        <begin position="1"/>
        <end position="16"/>
    </location>
</feature>
<proteinExistence type="inferred from homology"/>